<evidence type="ECO:0000256" key="3">
    <source>
        <dbReference type="ARBA" id="ARBA00022989"/>
    </source>
</evidence>
<protein>
    <submittedName>
        <fullName evidence="5">YhgE/Pip family protein</fullName>
    </submittedName>
</protein>
<evidence type="ECO:0000256" key="4">
    <source>
        <dbReference type="ARBA" id="ARBA00023136"/>
    </source>
</evidence>
<evidence type="ECO:0000313" key="6">
    <source>
        <dbReference type="Proteomes" id="UP000670947"/>
    </source>
</evidence>
<comment type="subcellular location">
    <subcellularLocation>
        <location evidence="1">Membrane</location>
        <topology evidence="1">Multi-pass membrane protein</topology>
    </subcellularLocation>
</comment>
<keyword evidence="6" id="KW-1185">Reference proteome</keyword>
<dbReference type="Proteomes" id="UP000670947">
    <property type="component" value="Unassembled WGS sequence"/>
</dbReference>
<dbReference type="InterPro" id="IPR051328">
    <property type="entry name" value="T7SS_ABC-Transporter"/>
</dbReference>
<proteinExistence type="predicted"/>
<keyword evidence="3" id="KW-1133">Transmembrane helix</keyword>
<name>A0ABS3WGI0_9BACL</name>
<accession>A0ABS3WGI0</accession>
<reference evidence="5 6" key="1">
    <citation type="submission" date="2021-03" db="EMBL/GenBank/DDBJ databases">
        <title>Paenibacillus artemisicola MWE-103 whole genome sequence.</title>
        <authorList>
            <person name="Ham Y.J."/>
        </authorList>
    </citation>
    <scope>NUCLEOTIDE SEQUENCE [LARGE SCALE GENOMIC DNA]</scope>
    <source>
        <strain evidence="5 6">MWE-103</strain>
    </source>
</reference>
<keyword evidence="4" id="KW-0472">Membrane</keyword>
<gene>
    <name evidence="5" type="ORF">I8J29_24740</name>
</gene>
<dbReference type="NCBIfam" id="TIGR03061">
    <property type="entry name" value="pip_yhgE_Nterm"/>
    <property type="match status" value="1"/>
</dbReference>
<evidence type="ECO:0000256" key="2">
    <source>
        <dbReference type="ARBA" id="ARBA00022692"/>
    </source>
</evidence>
<dbReference type="PANTHER" id="PTHR43077:SF10">
    <property type="entry name" value="TRANSPORT PERMEASE PROTEIN"/>
    <property type="match status" value="1"/>
</dbReference>
<evidence type="ECO:0000313" key="5">
    <source>
        <dbReference type="EMBL" id="MBO7747398.1"/>
    </source>
</evidence>
<dbReference type="RefSeq" id="WP_208850104.1">
    <property type="nucleotide sequence ID" value="NZ_JAGGDJ010000032.1"/>
</dbReference>
<evidence type="ECO:0000256" key="1">
    <source>
        <dbReference type="ARBA" id="ARBA00004141"/>
    </source>
</evidence>
<sequence>MYLWAFWDPTAHVERLRLAIVNEDAGTSRGGGERNLGRELTAKLIADRSTDWRPASRAEAERGVKDLAYAMALYLPADFSERAFSVSGDRPEPTSMRIELNEGANLLNAKIVRSVADSVRRRTEPRSCRPPRSRRARARRSCRRVSRTAEAAWRSCRKGLARSRAARTSWRTDS</sequence>
<dbReference type="EMBL" id="JAGGDJ010000032">
    <property type="protein sequence ID" value="MBO7747398.1"/>
    <property type="molecule type" value="Genomic_DNA"/>
</dbReference>
<organism evidence="5 6">
    <name type="scientific">Paenibacillus artemisiicola</name>
    <dbReference type="NCBI Taxonomy" id="1172618"/>
    <lineage>
        <taxon>Bacteria</taxon>
        <taxon>Bacillati</taxon>
        <taxon>Bacillota</taxon>
        <taxon>Bacilli</taxon>
        <taxon>Bacillales</taxon>
        <taxon>Paenibacillaceae</taxon>
        <taxon>Paenibacillus</taxon>
    </lineage>
</organism>
<dbReference type="InterPro" id="IPR017500">
    <property type="entry name" value="Phage_infect_YhgE_N"/>
</dbReference>
<comment type="caution">
    <text evidence="5">The sequence shown here is derived from an EMBL/GenBank/DDBJ whole genome shotgun (WGS) entry which is preliminary data.</text>
</comment>
<dbReference type="PANTHER" id="PTHR43077">
    <property type="entry name" value="TRANSPORT PERMEASE YVFS-RELATED"/>
    <property type="match status" value="1"/>
</dbReference>
<keyword evidence="2" id="KW-0812">Transmembrane</keyword>